<accession>A0A392NWI9</accession>
<protein>
    <submittedName>
        <fullName evidence="2">Uncharacterized protein</fullName>
    </submittedName>
</protein>
<evidence type="ECO:0000313" key="3">
    <source>
        <dbReference type="Proteomes" id="UP000265520"/>
    </source>
</evidence>
<feature type="coiled-coil region" evidence="1">
    <location>
        <begin position="88"/>
        <end position="122"/>
    </location>
</feature>
<keyword evidence="1" id="KW-0175">Coiled coil</keyword>
<keyword evidence="3" id="KW-1185">Reference proteome</keyword>
<comment type="caution">
    <text evidence="2">The sequence shown here is derived from an EMBL/GenBank/DDBJ whole genome shotgun (WGS) entry which is preliminary data.</text>
</comment>
<dbReference type="EMBL" id="LXQA010052547">
    <property type="protein sequence ID" value="MCI03549.1"/>
    <property type="molecule type" value="Genomic_DNA"/>
</dbReference>
<gene>
    <name evidence="2" type="ORF">A2U01_0024589</name>
</gene>
<name>A0A392NWI9_9FABA</name>
<feature type="non-terminal residue" evidence="2">
    <location>
        <position position="165"/>
    </location>
</feature>
<organism evidence="2 3">
    <name type="scientific">Trifolium medium</name>
    <dbReference type="NCBI Taxonomy" id="97028"/>
    <lineage>
        <taxon>Eukaryota</taxon>
        <taxon>Viridiplantae</taxon>
        <taxon>Streptophyta</taxon>
        <taxon>Embryophyta</taxon>
        <taxon>Tracheophyta</taxon>
        <taxon>Spermatophyta</taxon>
        <taxon>Magnoliopsida</taxon>
        <taxon>eudicotyledons</taxon>
        <taxon>Gunneridae</taxon>
        <taxon>Pentapetalae</taxon>
        <taxon>rosids</taxon>
        <taxon>fabids</taxon>
        <taxon>Fabales</taxon>
        <taxon>Fabaceae</taxon>
        <taxon>Papilionoideae</taxon>
        <taxon>50 kb inversion clade</taxon>
        <taxon>NPAAA clade</taxon>
        <taxon>Hologalegina</taxon>
        <taxon>IRL clade</taxon>
        <taxon>Trifolieae</taxon>
        <taxon>Trifolium</taxon>
    </lineage>
</organism>
<evidence type="ECO:0000313" key="2">
    <source>
        <dbReference type="EMBL" id="MCI03549.1"/>
    </source>
</evidence>
<dbReference type="Proteomes" id="UP000265520">
    <property type="component" value="Unassembled WGS sequence"/>
</dbReference>
<proteinExistence type="predicted"/>
<sequence length="165" mass="18981">MDLSLPPSSSNISNEIDVLFGKLKDLPPHDSSCLHEEFAIMMADILKSEIPFINSSFDHYNDFQDDSVNHTNCLDILEQRESVAVTNIEKLQSRMVALDEHIQAVEKQLNTHLHRRENIRQETVAEQINLNALQETIKDLTDLENQRLHDFMDVEAKFDFAYGKA</sequence>
<dbReference type="AlphaFoldDB" id="A0A392NWI9"/>
<evidence type="ECO:0000256" key="1">
    <source>
        <dbReference type="SAM" id="Coils"/>
    </source>
</evidence>
<reference evidence="2 3" key="1">
    <citation type="journal article" date="2018" name="Front. Plant Sci.">
        <title>Red Clover (Trifolium pratense) and Zigzag Clover (T. medium) - A Picture of Genomic Similarities and Differences.</title>
        <authorList>
            <person name="Dluhosova J."/>
            <person name="Istvanek J."/>
            <person name="Nedelnik J."/>
            <person name="Repkova J."/>
        </authorList>
    </citation>
    <scope>NUCLEOTIDE SEQUENCE [LARGE SCALE GENOMIC DNA]</scope>
    <source>
        <strain evidence="3">cv. 10/8</strain>
        <tissue evidence="2">Leaf</tissue>
    </source>
</reference>